<dbReference type="AlphaFoldDB" id="A0A6J6S742"/>
<dbReference type="CDD" id="cd05151">
    <property type="entry name" value="ChoK-like"/>
    <property type="match status" value="1"/>
</dbReference>
<dbReference type="PANTHER" id="PTHR22603">
    <property type="entry name" value="CHOLINE/ETHANOALAMINE KINASE"/>
    <property type="match status" value="1"/>
</dbReference>
<accession>A0A6J6S742</accession>
<protein>
    <submittedName>
        <fullName evidence="1">Unannotated protein</fullName>
    </submittedName>
</protein>
<proteinExistence type="predicted"/>
<organism evidence="1">
    <name type="scientific">freshwater metagenome</name>
    <dbReference type="NCBI Taxonomy" id="449393"/>
    <lineage>
        <taxon>unclassified sequences</taxon>
        <taxon>metagenomes</taxon>
        <taxon>ecological metagenomes</taxon>
    </lineage>
</organism>
<gene>
    <name evidence="1" type="ORF">UFOPK2579_02552</name>
</gene>
<evidence type="ECO:0000313" key="1">
    <source>
        <dbReference type="EMBL" id="CAB4730601.1"/>
    </source>
</evidence>
<dbReference type="Gene3D" id="3.30.200.20">
    <property type="entry name" value="Phosphorylase Kinase, domain 1"/>
    <property type="match status" value="1"/>
</dbReference>
<dbReference type="Gene3D" id="3.90.1200.10">
    <property type="match status" value="1"/>
</dbReference>
<sequence length="306" mass="33002">MTTEDLGLDRLACLAGRSWHAVDLPGGLTNHNVRVRTDDSGEPLDLVVRCTQSDADLLGIDRDTEEHNTRAAAAAGVGAAVVEYRPDLRMLVIEHLPGTALVDADLADPITLTRAADAVRRLHAGPAFTGVFDMFARQAAYRSTVAAHGFRLPASYDDHAGTWTDVRSALEAAPRPPVPCNNDLLAANFIQDVAAGTVWLIDYEYSGSGDAAFELGNTATECGFTDDQTQAWAEAYYGAPTPADLARVRVQAACSAYGWSLWGFIQAASSPLDFDFYDWGVERFEKAAAAFSAPRLRHDLEEIARG</sequence>
<dbReference type="GO" id="GO:0006646">
    <property type="term" value="P:phosphatidylethanolamine biosynthetic process"/>
    <property type="evidence" value="ECO:0007669"/>
    <property type="project" value="TreeGrafter"/>
</dbReference>
<dbReference type="EMBL" id="CAEZXR010000390">
    <property type="protein sequence ID" value="CAB4730601.1"/>
    <property type="molecule type" value="Genomic_DNA"/>
</dbReference>
<dbReference type="GO" id="GO:0004305">
    <property type="term" value="F:ethanolamine kinase activity"/>
    <property type="evidence" value="ECO:0007669"/>
    <property type="project" value="TreeGrafter"/>
</dbReference>
<dbReference type="InterPro" id="IPR011009">
    <property type="entry name" value="Kinase-like_dom_sf"/>
</dbReference>
<name>A0A6J6S742_9ZZZZ</name>
<dbReference type="GO" id="GO:0005737">
    <property type="term" value="C:cytoplasm"/>
    <property type="evidence" value="ECO:0007669"/>
    <property type="project" value="TreeGrafter"/>
</dbReference>
<dbReference type="SUPFAM" id="SSF56112">
    <property type="entry name" value="Protein kinase-like (PK-like)"/>
    <property type="match status" value="1"/>
</dbReference>
<reference evidence="1" key="1">
    <citation type="submission" date="2020-05" db="EMBL/GenBank/DDBJ databases">
        <authorList>
            <person name="Chiriac C."/>
            <person name="Salcher M."/>
            <person name="Ghai R."/>
            <person name="Kavagutti S V."/>
        </authorList>
    </citation>
    <scope>NUCLEOTIDE SEQUENCE</scope>
</reference>
<dbReference type="PANTHER" id="PTHR22603:SF66">
    <property type="entry name" value="ETHANOLAMINE KINASE"/>
    <property type="match status" value="1"/>
</dbReference>
<dbReference type="Pfam" id="PF01633">
    <property type="entry name" value="Choline_kinase"/>
    <property type="match status" value="1"/>
</dbReference>